<dbReference type="Proteomes" id="UP000015104">
    <property type="component" value="Unassembled WGS sequence"/>
</dbReference>
<sequence>MFIVFISTVSRLNHETLFSLRKEDNKCYCNHGKQDDCCDEKMMIT</sequence>
<name>T1KU05_TETUR</name>
<reference evidence="1" key="2">
    <citation type="submission" date="2015-06" db="UniProtKB">
        <authorList>
            <consortium name="EnsemblMetazoa"/>
        </authorList>
    </citation>
    <scope>IDENTIFICATION</scope>
</reference>
<evidence type="ECO:0000313" key="1">
    <source>
        <dbReference type="EnsemblMetazoa" id="tetur21g01650.1"/>
    </source>
</evidence>
<accession>T1KU05</accession>
<organism evidence="1 2">
    <name type="scientific">Tetranychus urticae</name>
    <name type="common">Two-spotted spider mite</name>
    <dbReference type="NCBI Taxonomy" id="32264"/>
    <lineage>
        <taxon>Eukaryota</taxon>
        <taxon>Metazoa</taxon>
        <taxon>Ecdysozoa</taxon>
        <taxon>Arthropoda</taxon>
        <taxon>Chelicerata</taxon>
        <taxon>Arachnida</taxon>
        <taxon>Acari</taxon>
        <taxon>Acariformes</taxon>
        <taxon>Trombidiformes</taxon>
        <taxon>Prostigmata</taxon>
        <taxon>Eleutherengona</taxon>
        <taxon>Raphignathae</taxon>
        <taxon>Tetranychoidea</taxon>
        <taxon>Tetranychidae</taxon>
        <taxon>Tetranychus</taxon>
    </lineage>
</organism>
<keyword evidence="2" id="KW-1185">Reference proteome</keyword>
<protein>
    <submittedName>
        <fullName evidence="1">Uncharacterized protein</fullName>
    </submittedName>
</protein>
<reference evidence="2" key="1">
    <citation type="submission" date="2011-08" db="EMBL/GenBank/DDBJ databases">
        <authorList>
            <person name="Rombauts S."/>
        </authorList>
    </citation>
    <scope>NUCLEOTIDE SEQUENCE</scope>
    <source>
        <strain evidence="2">London</strain>
    </source>
</reference>
<dbReference type="HOGENOM" id="CLU_3208237_0_0_1"/>
<dbReference type="EMBL" id="CAEY01000548">
    <property type="status" value="NOT_ANNOTATED_CDS"/>
    <property type="molecule type" value="Genomic_DNA"/>
</dbReference>
<evidence type="ECO:0000313" key="2">
    <source>
        <dbReference type="Proteomes" id="UP000015104"/>
    </source>
</evidence>
<dbReference type="AlphaFoldDB" id="T1KU05"/>
<proteinExistence type="predicted"/>
<dbReference type="EnsemblMetazoa" id="tetur21g01650.1">
    <property type="protein sequence ID" value="tetur21g01650.1"/>
    <property type="gene ID" value="tetur21g01650"/>
</dbReference>